<sequence length="452" mass="50593">MLLTLFFSVAVCYAIPLAQDAPPTVDFLLRAESSCMEMVKAQELLPSTGGYYTASFWPRTNTSPMFGEFDERFRKAGKNTYFMKDLGDARDDWSQRQSTLTETFNPKHDSQDSDQFLKQALNAMSTIVGIGAALSGDPVAGGVAAFIGGTVTAATTAMDQTAEENKGDLARVSDIAEIMAKYFNATMFAVNEELEHLVSKGEWHGHKLVDMFDNGAFADFRQLPLVDSEIVSVADRREIARKITTAITINTAWRQQRTWIMRYPMTKEEFDTKKTAAGDWDSRLRYYKDGHGYYLQSVWPEKSGAFYIPRYQNPPGWAEVWDKEKIPHGHVFESSIRSWTEAGFEGTINTDWTKFLPNGANNETAKKIVDDVTSYSGMFCIPICDLNMNNSGLKTVDAFLMSLNAPHNLPDKRLASFCFCLNLSDSVNSGKTFRDIVDVGNWEGGSNSWCNT</sequence>
<protein>
    <submittedName>
        <fullName evidence="1">Uncharacterized protein</fullName>
    </submittedName>
</protein>
<gene>
    <name evidence="1" type="ORF">K458DRAFT_457327</name>
</gene>
<evidence type="ECO:0000313" key="2">
    <source>
        <dbReference type="Proteomes" id="UP000799291"/>
    </source>
</evidence>
<name>A0A6G1IT50_9PLEO</name>
<evidence type="ECO:0000313" key="1">
    <source>
        <dbReference type="EMBL" id="KAF2681278.1"/>
    </source>
</evidence>
<dbReference type="EMBL" id="MU005592">
    <property type="protein sequence ID" value="KAF2681278.1"/>
    <property type="molecule type" value="Genomic_DNA"/>
</dbReference>
<dbReference type="Proteomes" id="UP000799291">
    <property type="component" value="Unassembled WGS sequence"/>
</dbReference>
<dbReference type="AlphaFoldDB" id="A0A6G1IT50"/>
<dbReference type="OrthoDB" id="3943103at2759"/>
<proteinExistence type="predicted"/>
<accession>A0A6G1IT50</accession>
<organism evidence="1 2">
    <name type="scientific">Lentithecium fluviatile CBS 122367</name>
    <dbReference type="NCBI Taxonomy" id="1168545"/>
    <lineage>
        <taxon>Eukaryota</taxon>
        <taxon>Fungi</taxon>
        <taxon>Dikarya</taxon>
        <taxon>Ascomycota</taxon>
        <taxon>Pezizomycotina</taxon>
        <taxon>Dothideomycetes</taxon>
        <taxon>Pleosporomycetidae</taxon>
        <taxon>Pleosporales</taxon>
        <taxon>Massarineae</taxon>
        <taxon>Lentitheciaceae</taxon>
        <taxon>Lentithecium</taxon>
    </lineage>
</organism>
<reference evidence="1" key="1">
    <citation type="journal article" date="2020" name="Stud. Mycol.">
        <title>101 Dothideomycetes genomes: a test case for predicting lifestyles and emergence of pathogens.</title>
        <authorList>
            <person name="Haridas S."/>
            <person name="Albert R."/>
            <person name="Binder M."/>
            <person name="Bloem J."/>
            <person name="Labutti K."/>
            <person name="Salamov A."/>
            <person name="Andreopoulos B."/>
            <person name="Baker S."/>
            <person name="Barry K."/>
            <person name="Bills G."/>
            <person name="Bluhm B."/>
            <person name="Cannon C."/>
            <person name="Castanera R."/>
            <person name="Culley D."/>
            <person name="Daum C."/>
            <person name="Ezra D."/>
            <person name="Gonzalez J."/>
            <person name="Henrissat B."/>
            <person name="Kuo A."/>
            <person name="Liang C."/>
            <person name="Lipzen A."/>
            <person name="Lutzoni F."/>
            <person name="Magnuson J."/>
            <person name="Mondo S."/>
            <person name="Nolan M."/>
            <person name="Ohm R."/>
            <person name="Pangilinan J."/>
            <person name="Park H.-J."/>
            <person name="Ramirez L."/>
            <person name="Alfaro M."/>
            <person name="Sun H."/>
            <person name="Tritt A."/>
            <person name="Yoshinaga Y."/>
            <person name="Zwiers L.-H."/>
            <person name="Turgeon B."/>
            <person name="Goodwin S."/>
            <person name="Spatafora J."/>
            <person name="Crous P."/>
            <person name="Grigoriev I."/>
        </authorList>
    </citation>
    <scope>NUCLEOTIDE SEQUENCE</scope>
    <source>
        <strain evidence="1">CBS 122367</strain>
    </source>
</reference>
<keyword evidence="2" id="KW-1185">Reference proteome</keyword>